<name>A0AAV7M4L6_PLEWA</name>
<gene>
    <name evidence="2" type="ORF">NDU88_003170</name>
</gene>
<proteinExistence type="predicted"/>
<protein>
    <submittedName>
        <fullName evidence="2">Uncharacterized protein</fullName>
    </submittedName>
</protein>
<organism evidence="2 3">
    <name type="scientific">Pleurodeles waltl</name>
    <name type="common">Iberian ribbed newt</name>
    <dbReference type="NCBI Taxonomy" id="8319"/>
    <lineage>
        <taxon>Eukaryota</taxon>
        <taxon>Metazoa</taxon>
        <taxon>Chordata</taxon>
        <taxon>Craniata</taxon>
        <taxon>Vertebrata</taxon>
        <taxon>Euteleostomi</taxon>
        <taxon>Amphibia</taxon>
        <taxon>Batrachia</taxon>
        <taxon>Caudata</taxon>
        <taxon>Salamandroidea</taxon>
        <taxon>Salamandridae</taxon>
        <taxon>Pleurodelinae</taxon>
        <taxon>Pleurodeles</taxon>
    </lineage>
</organism>
<keyword evidence="3" id="KW-1185">Reference proteome</keyword>
<dbReference type="EMBL" id="JANPWB010000014">
    <property type="protein sequence ID" value="KAJ1098054.1"/>
    <property type="molecule type" value="Genomic_DNA"/>
</dbReference>
<evidence type="ECO:0000256" key="1">
    <source>
        <dbReference type="SAM" id="MobiDB-lite"/>
    </source>
</evidence>
<comment type="caution">
    <text evidence="2">The sequence shown here is derived from an EMBL/GenBank/DDBJ whole genome shotgun (WGS) entry which is preliminary data.</text>
</comment>
<sequence>MRCLGVGAPATALEVSGLSRPCCYPALAAVEAAVWKPLVSAARLQNRRKGFLPSRVVRHHSSGSEAECSAPSQERTRSWASREGAAVQESSVAAPQSMPIFPCRAGRIQAPGEETEKESQRRRGELPCRKVAWQRSRVRFFFTPCREEPVDHQKDLGDVEREAKRGEERRIYHAGQAVAHQSWLTASKDSIRRGEAPAVCRSTWCGRQQNNPWKRGKEEETPFLHLRGKHSNSTEEALKNWPVQWIHVSRSRRAVGRSELGESGIEGTLYNRR</sequence>
<dbReference type="AlphaFoldDB" id="A0AAV7M4L6"/>
<evidence type="ECO:0000313" key="2">
    <source>
        <dbReference type="EMBL" id="KAJ1098054.1"/>
    </source>
</evidence>
<reference evidence="2" key="1">
    <citation type="journal article" date="2022" name="bioRxiv">
        <title>Sequencing and chromosome-scale assembly of the giantPleurodeles waltlgenome.</title>
        <authorList>
            <person name="Brown T."/>
            <person name="Elewa A."/>
            <person name="Iarovenko S."/>
            <person name="Subramanian E."/>
            <person name="Araus A.J."/>
            <person name="Petzold A."/>
            <person name="Susuki M."/>
            <person name="Suzuki K.-i.T."/>
            <person name="Hayashi T."/>
            <person name="Toyoda A."/>
            <person name="Oliveira C."/>
            <person name="Osipova E."/>
            <person name="Leigh N.D."/>
            <person name="Simon A."/>
            <person name="Yun M.H."/>
        </authorList>
    </citation>
    <scope>NUCLEOTIDE SEQUENCE</scope>
    <source>
        <strain evidence="2">20211129_DDA</strain>
        <tissue evidence="2">Liver</tissue>
    </source>
</reference>
<accession>A0AAV7M4L6</accession>
<feature type="region of interest" description="Disordered" evidence="1">
    <location>
        <begin position="62"/>
        <end position="94"/>
    </location>
</feature>
<evidence type="ECO:0000313" key="3">
    <source>
        <dbReference type="Proteomes" id="UP001066276"/>
    </source>
</evidence>
<dbReference type="Proteomes" id="UP001066276">
    <property type="component" value="Chromosome 10"/>
</dbReference>